<sequence>MAYAYPSPTRSYYRSDLPPPAPAQRYIPLPPDDINYIPPTPPTTPPPRTPSMGLPHRIFSNLQYNLAIDPRTINVPNELALSPSATMLTILCPSTGDTIYLQQGHPLTVRDVLLGLYRHFRNPANQSSPTRRIDYLGGRTVVARLTPTERRNVWSMSL</sequence>
<organism evidence="2 3">
    <name type="scientific">Sphaerobolus stellatus (strain SS14)</name>
    <dbReference type="NCBI Taxonomy" id="990650"/>
    <lineage>
        <taxon>Eukaryota</taxon>
        <taxon>Fungi</taxon>
        <taxon>Dikarya</taxon>
        <taxon>Basidiomycota</taxon>
        <taxon>Agaricomycotina</taxon>
        <taxon>Agaricomycetes</taxon>
        <taxon>Phallomycetidae</taxon>
        <taxon>Geastrales</taxon>
        <taxon>Sphaerobolaceae</taxon>
        <taxon>Sphaerobolus</taxon>
    </lineage>
</organism>
<feature type="region of interest" description="Disordered" evidence="1">
    <location>
        <begin position="1"/>
        <end position="50"/>
    </location>
</feature>
<proteinExistence type="predicted"/>
<gene>
    <name evidence="2" type="ORF">M422DRAFT_54983</name>
</gene>
<reference evidence="2 3" key="1">
    <citation type="submission" date="2014-06" db="EMBL/GenBank/DDBJ databases">
        <title>Evolutionary Origins and Diversification of the Mycorrhizal Mutualists.</title>
        <authorList>
            <consortium name="DOE Joint Genome Institute"/>
            <consortium name="Mycorrhizal Genomics Consortium"/>
            <person name="Kohler A."/>
            <person name="Kuo A."/>
            <person name="Nagy L.G."/>
            <person name="Floudas D."/>
            <person name="Copeland A."/>
            <person name="Barry K.W."/>
            <person name="Cichocki N."/>
            <person name="Veneault-Fourrey C."/>
            <person name="LaButti K."/>
            <person name="Lindquist E.A."/>
            <person name="Lipzen A."/>
            <person name="Lundell T."/>
            <person name="Morin E."/>
            <person name="Murat C."/>
            <person name="Riley R."/>
            <person name="Ohm R."/>
            <person name="Sun H."/>
            <person name="Tunlid A."/>
            <person name="Henrissat B."/>
            <person name="Grigoriev I.V."/>
            <person name="Hibbett D.S."/>
            <person name="Martin F."/>
        </authorList>
    </citation>
    <scope>NUCLEOTIDE SEQUENCE [LARGE SCALE GENOMIC DNA]</scope>
    <source>
        <strain evidence="2 3">SS14</strain>
    </source>
</reference>
<feature type="compositionally biased region" description="Pro residues" evidence="1">
    <location>
        <begin position="38"/>
        <end position="49"/>
    </location>
</feature>
<dbReference type="HOGENOM" id="CLU_1670494_0_0_1"/>
<protein>
    <submittedName>
        <fullName evidence="2">Uncharacterized protein</fullName>
    </submittedName>
</protein>
<evidence type="ECO:0000313" key="3">
    <source>
        <dbReference type="Proteomes" id="UP000054279"/>
    </source>
</evidence>
<evidence type="ECO:0000256" key="1">
    <source>
        <dbReference type="SAM" id="MobiDB-lite"/>
    </source>
</evidence>
<dbReference type="AlphaFoldDB" id="A0A0C9UEW5"/>
<evidence type="ECO:0000313" key="2">
    <source>
        <dbReference type="EMBL" id="KIJ27557.1"/>
    </source>
</evidence>
<accession>A0A0C9UEW5</accession>
<name>A0A0C9UEW5_SPHS4</name>
<dbReference type="EMBL" id="KN837331">
    <property type="protein sequence ID" value="KIJ27557.1"/>
    <property type="molecule type" value="Genomic_DNA"/>
</dbReference>
<keyword evidence="3" id="KW-1185">Reference proteome</keyword>
<dbReference type="Proteomes" id="UP000054279">
    <property type="component" value="Unassembled WGS sequence"/>
</dbReference>